<protein>
    <recommendedName>
        <fullName evidence="3">TonB C-terminal domain-containing protein</fullName>
    </recommendedName>
</protein>
<evidence type="ECO:0008006" key="3">
    <source>
        <dbReference type="Google" id="ProtNLM"/>
    </source>
</evidence>
<keyword evidence="2" id="KW-1185">Reference proteome</keyword>
<evidence type="ECO:0000313" key="1">
    <source>
        <dbReference type="EMBL" id="MEO3711880.1"/>
    </source>
</evidence>
<organism evidence="1 2">
    <name type="scientific">Roseateles flavus</name>
    <dbReference type="NCBI Taxonomy" id="3149041"/>
    <lineage>
        <taxon>Bacteria</taxon>
        <taxon>Pseudomonadati</taxon>
        <taxon>Pseudomonadota</taxon>
        <taxon>Betaproteobacteria</taxon>
        <taxon>Burkholderiales</taxon>
        <taxon>Sphaerotilaceae</taxon>
        <taxon>Roseateles</taxon>
    </lineage>
</organism>
<proteinExistence type="predicted"/>
<dbReference type="SUPFAM" id="SSF74653">
    <property type="entry name" value="TolA/TonB C-terminal domain"/>
    <property type="match status" value="1"/>
</dbReference>
<accession>A0ABV0G9Z5</accession>
<dbReference type="EMBL" id="JBDPZC010000001">
    <property type="protein sequence ID" value="MEO3711880.1"/>
    <property type="molecule type" value="Genomic_DNA"/>
</dbReference>
<evidence type="ECO:0000313" key="2">
    <source>
        <dbReference type="Proteomes" id="UP001462640"/>
    </source>
</evidence>
<dbReference type="Proteomes" id="UP001462640">
    <property type="component" value="Unassembled WGS sequence"/>
</dbReference>
<comment type="caution">
    <text evidence="1">The sequence shown here is derived from an EMBL/GenBank/DDBJ whole genome shotgun (WGS) entry which is preliminary data.</text>
</comment>
<dbReference type="RefSeq" id="WP_347606263.1">
    <property type="nucleotide sequence ID" value="NZ_JBDPZC010000001.1"/>
</dbReference>
<gene>
    <name evidence="1" type="ORF">ABDJ40_03765</name>
</gene>
<sequence>MGASAAVSSESAEIPVAQLAGFNLQDYLPRRAVDEGPRVQGQVNLPWPEGFPGRQMHKGRFRVYIDEHGRVRRVAVEALEMAPPFVELTQQAFLQAHFEPGKLGGMPVRTWILIEVVYEDSGVVFTQVLSEQ</sequence>
<reference evidence="1 2" key="1">
    <citation type="submission" date="2024-05" db="EMBL/GenBank/DDBJ databases">
        <title>Roseateles sp. 2.12 16S ribosomal RNA gene Genome sequencing and assembly.</title>
        <authorList>
            <person name="Woo H."/>
        </authorList>
    </citation>
    <scope>NUCLEOTIDE SEQUENCE [LARGE SCALE GENOMIC DNA]</scope>
    <source>
        <strain evidence="1 2">2.12</strain>
    </source>
</reference>
<dbReference type="Gene3D" id="3.30.1150.10">
    <property type="match status" value="1"/>
</dbReference>
<name>A0ABV0G9Z5_9BURK</name>